<dbReference type="Proteomes" id="UP000237481">
    <property type="component" value="Unassembled WGS sequence"/>
</dbReference>
<dbReference type="EMBL" id="PKSG01000236">
    <property type="protein sequence ID" value="POR37541.1"/>
    <property type="molecule type" value="Genomic_DNA"/>
</dbReference>
<sequence>DVVKQHTFNIDDHHFWFCVLWEIRRPRHSNSGPNYPDFHSKQIALASQLHVPSARHCQALWSNNGLPAIPDNLQGMTELAGQATWQMRSTGCTVPCKARNEGKQRWKPARLRPTLCIISGHSCFNHSDSKSNGIASLFFG</sequence>
<organism evidence="1 2">
    <name type="scientific">Tolypocladium paradoxum</name>
    <dbReference type="NCBI Taxonomy" id="94208"/>
    <lineage>
        <taxon>Eukaryota</taxon>
        <taxon>Fungi</taxon>
        <taxon>Dikarya</taxon>
        <taxon>Ascomycota</taxon>
        <taxon>Pezizomycotina</taxon>
        <taxon>Sordariomycetes</taxon>
        <taxon>Hypocreomycetidae</taxon>
        <taxon>Hypocreales</taxon>
        <taxon>Ophiocordycipitaceae</taxon>
        <taxon>Tolypocladium</taxon>
    </lineage>
</organism>
<proteinExistence type="predicted"/>
<comment type="caution">
    <text evidence="1">The sequence shown here is derived from an EMBL/GenBank/DDBJ whole genome shotgun (WGS) entry which is preliminary data.</text>
</comment>
<accession>A0A2S4L572</accession>
<feature type="non-terminal residue" evidence="1">
    <location>
        <position position="1"/>
    </location>
</feature>
<gene>
    <name evidence="1" type="ORF">TPAR_02261</name>
</gene>
<evidence type="ECO:0000313" key="1">
    <source>
        <dbReference type="EMBL" id="POR37541.1"/>
    </source>
</evidence>
<keyword evidence="2" id="KW-1185">Reference proteome</keyword>
<protein>
    <submittedName>
        <fullName evidence="1">Uncharacterized protein</fullName>
    </submittedName>
</protein>
<name>A0A2S4L572_9HYPO</name>
<dbReference type="AlphaFoldDB" id="A0A2S4L572"/>
<evidence type="ECO:0000313" key="2">
    <source>
        <dbReference type="Proteomes" id="UP000237481"/>
    </source>
</evidence>
<reference evidence="1 2" key="1">
    <citation type="submission" date="2018-01" db="EMBL/GenBank/DDBJ databases">
        <title>Harnessing the power of phylogenomics to disentangle the directionality and signatures of interkingdom host jumping in the parasitic fungal genus Tolypocladium.</title>
        <authorList>
            <person name="Quandt C.A."/>
            <person name="Patterson W."/>
            <person name="Spatafora J.W."/>
        </authorList>
    </citation>
    <scope>NUCLEOTIDE SEQUENCE [LARGE SCALE GENOMIC DNA]</scope>
    <source>
        <strain evidence="1 2">NRBC 100945</strain>
    </source>
</reference>